<evidence type="ECO:0000313" key="2">
    <source>
        <dbReference type="EMBL" id="VUX39118.1"/>
    </source>
</evidence>
<dbReference type="AlphaFoldDB" id="A0A564W3F9"/>
<evidence type="ECO:0000256" key="1">
    <source>
        <dbReference type="SAM" id="Phobius"/>
    </source>
</evidence>
<name>A0A564W3F9_9FIRM</name>
<keyword evidence="1" id="KW-0472">Membrane</keyword>
<dbReference type="Proteomes" id="UP000408482">
    <property type="component" value="Unassembled WGS sequence"/>
</dbReference>
<keyword evidence="1" id="KW-1133">Transmembrane helix</keyword>
<evidence type="ECO:0000313" key="3">
    <source>
        <dbReference type="Proteomes" id="UP000408482"/>
    </source>
</evidence>
<keyword evidence="1" id="KW-0812">Transmembrane</keyword>
<accession>A0A564W3F9</accession>
<gene>
    <name evidence="2" type="ORF">RSSSTS7063_03501</name>
</gene>
<sequence>MANLILSIFERVITILMFIALAVALVCKKKSKKVPLFIIRPIFLVGLLFIMFQAVFVQRNFSSLDKAIRAYDIKAKPIATLQDEKSTYVIMDEDGSIEGRIFPKNGKKWKLPDSAFFRKSMSYPSEDANIDMRSIEIHGAWYIVILPHYLMGENSIDEVHDSAGTEFLKTEYENITVYYGYLKTKPDDYWISVDGDKVAINL</sequence>
<proteinExistence type="predicted"/>
<protein>
    <submittedName>
        <fullName evidence="2">Uncharacterized protein</fullName>
    </submittedName>
</protein>
<keyword evidence="3" id="KW-1185">Reference proteome</keyword>
<feature type="transmembrane region" description="Helical" evidence="1">
    <location>
        <begin position="6"/>
        <end position="27"/>
    </location>
</feature>
<dbReference type="RefSeq" id="WP_144093901.1">
    <property type="nucleotide sequence ID" value="NZ_CABHMX010000034.1"/>
</dbReference>
<organism evidence="2 3">
    <name type="scientific">Blautia luti</name>
    <dbReference type="NCBI Taxonomy" id="89014"/>
    <lineage>
        <taxon>Bacteria</taxon>
        <taxon>Bacillati</taxon>
        <taxon>Bacillota</taxon>
        <taxon>Clostridia</taxon>
        <taxon>Lachnospirales</taxon>
        <taxon>Lachnospiraceae</taxon>
        <taxon>Blautia</taxon>
    </lineage>
</organism>
<feature type="transmembrane region" description="Helical" evidence="1">
    <location>
        <begin position="34"/>
        <end position="56"/>
    </location>
</feature>
<dbReference type="EMBL" id="CABHNW010000085">
    <property type="protein sequence ID" value="VUX39118.1"/>
    <property type="molecule type" value="Genomic_DNA"/>
</dbReference>
<reference evidence="2 3" key="1">
    <citation type="submission" date="2019-07" db="EMBL/GenBank/DDBJ databases">
        <authorList>
            <person name="Hibberd C M."/>
            <person name="Gehrig L. J."/>
            <person name="Chang H.-W."/>
            <person name="Venkatesh S."/>
        </authorList>
    </citation>
    <scope>NUCLEOTIDE SEQUENCE [LARGE SCALE GENOMIC DNA]</scope>
    <source>
        <strain evidence="2">Blautia_luti_SSTS_Bg7063</strain>
    </source>
</reference>